<comment type="caution">
    <text evidence="2">The sequence shown here is derived from an EMBL/GenBank/DDBJ whole genome shotgun (WGS) entry which is preliminary data.</text>
</comment>
<dbReference type="PANTHER" id="PTHR38696">
    <property type="entry name" value="MEDIATOR OF RNA POLYMERASE II TRANSCRIPTION SUBUNIT 13"/>
    <property type="match status" value="1"/>
</dbReference>
<dbReference type="OrthoDB" id="3255427at2759"/>
<dbReference type="PANTHER" id="PTHR38696:SF1">
    <property type="entry name" value="MEDIATOR OF RNA POLYMERASE II TRANSCRIPTION SUBUNIT 13"/>
    <property type="match status" value="1"/>
</dbReference>
<dbReference type="RefSeq" id="XP_021869631.1">
    <property type="nucleotide sequence ID" value="XM_022013553.1"/>
</dbReference>
<name>A0A1Y1UBM6_9TREE</name>
<keyword evidence="3" id="KW-1185">Reference proteome</keyword>
<feature type="compositionally biased region" description="Low complexity" evidence="1">
    <location>
        <begin position="49"/>
        <end position="72"/>
    </location>
</feature>
<dbReference type="GeneID" id="33555361"/>
<organism evidence="2 3">
    <name type="scientific">Kockovaella imperatae</name>
    <dbReference type="NCBI Taxonomy" id="4999"/>
    <lineage>
        <taxon>Eukaryota</taxon>
        <taxon>Fungi</taxon>
        <taxon>Dikarya</taxon>
        <taxon>Basidiomycota</taxon>
        <taxon>Agaricomycotina</taxon>
        <taxon>Tremellomycetes</taxon>
        <taxon>Tremellales</taxon>
        <taxon>Cuniculitremaceae</taxon>
        <taxon>Kockovaella</taxon>
    </lineage>
</organism>
<feature type="region of interest" description="Disordered" evidence="1">
    <location>
        <begin position="1"/>
        <end position="104"/>
    </location>
</feature>
<dbReference type="STRING" id="4999.A0A1Y1UBM6"/>
<accession>A0A1Y1UBM6</accession>
<sequence length="412" mass="44933">MPLHLPHLGHHRSNSHSNAEKSAPESFIPQRATSPRLQPRDGPLTPHRTATTASTVSTNTNSSSDQSQQPSSILRKGPTTQSSILTTSSIDTSGAGSSSSTSGSAYVTKKMNSLAFDRTDTISSTIESDEEDDGGASTPATSVSSFAAQCPLPASSASQKFPFFVLTLSSTSTLSFIALPLAMRPIVLDAVQRAWKKGIQRSGNVDYAPELMKKHKDKGCEGGVWEVTLKGSCWMPTSQEKVQSKRILVNLMTEFAREGYSLTSSFRTSKKDSGKDTLMFLRGEPDPDPVFFSVAFHSSDRVWIIDSPADVGQVIEEGIKQSWLDGVQAARTRERHCREIRLRGNPWTAHSTSALISARCIQLVIMKLITHSSRGYDFVGSVDMADLEEGELPTTFYRAKWGPERAVWDMAA</sequence>
<dbReference type="Proteomes" id="UP000193218">
    <property type="component" value="Unassembled WGS sequence"/>
</dbReference>
<reference evidence="2 3" key="1">
    <citation type="submission" date="2017-03" db="EMBL/GenBank/DDBJ databases">
        <title>Widespread Adenine N6-methylation of Active Genes in Fungi.</title>
        <authorList>
            <consortium name="DOE Joint Genome Institute"/>
            <person name="Mondo S.J."/>
            <person name="Dannebaum R.O."/>
            <person name="Kuo R.C."/>
            <person name="Louie K.B."/>
            <person name="Bewick A.J."/>
            <person name="Labutti K."/>
            <person name="Haridas S."/>
            <person name="Kuo A."/>
            <person name="Salamov A."/>
            <person name="Ahrendt S.R."/>
            <person name="Lau R."/>
            <person name="Bowen B.P."/>
            <person name="Lipzen A."/>
            <person name="Sullivan W."/>
            <person name="Andreopoulos W.B."/>
            <person name="Clum A."/>
            <person name="Lindquist E."/>
            <person name="Daum C."/>
            <person name="Northen T.R."/>
            <person name="Ramamoorthy G."/>
            <person name="Schmitz R.J."/>
            <person name="Gryganskyi A."/>
            <person name="Culley D."/>
            <person name="Magnuson J."/>
            <person name="James T.Y."/>
            <person name="O'Malley M.A."/>
            <person name="Stajich J.E."/>
            <person name="Spatafora J.W."/>
            <person name="Visel A."/>
            <person name="Grigoriev I.V."/>
        </authorList>
    </citation>
    <scope>NUCLEOTIDE SEQUENCE [LARGE SCALE GENOMIC DNA]</scope>
    <source>
        <strain evidence="2 3">NRRL Y-17943</strain>
    </source>
</reference>
<evidence type="ECO:0000313" key="2">
    <source>
        <dbReference type="EMBL" id="ORX35441.1"/>
    </source>
</evidence>
<feature type="compositionally biased region" description="Low complexity" evidence="1">
    <location>
        <begin position="79"/>
        <end position="104"/>
    </location>
</feature>
<evidence type="ECO:0000256" key="1">
    <source>
        <dbReference type="SAM" id="MobiDB-lite"/>
    </source>
</evidence>
<evidence type="ECO:0000313" key="3">
    <source>
        <dbReference type="Proteomes" id="UP000193218"/>
    </source>
</evidence>
<gene>
    <name evidence="2" type="ORF">BD324DRAFT_582319</name>
</gene>
<protein>
    <submittedName>
        <fullName evidence="2">Uncharacterized protein</fullName>
    </submittedName>
</protein>
<dbReference type="AlphaFoldDB" id="A0A1Y1UBM6"/>
<dbReference type="InParanoid" id="A0A1Y1UBM6"/>
<proteinExistence type="predicted"/>
<dbReference type="EMBL" id="NBSH01000011">
    <property type="protein sequence ID" value="ORX35441.1"/>
    <property type="molecule type" value="Genomic_DNA"/>
</dbReference>